<gene>
    <name evidence="2" type="ORF">PAUS00366_LOCUS570</name>
</gene>
<proteinExistence type="predicted"/>
<sequence length="345" mass="38370">MKVSLPATSMASLIASTASLSLSPSTKTKQKMTESHRHNHPSRTSILEAHQPVVAVPYEIASREAICTADISDDQGMDPATISTTKLSLKQSKSQQQGHRSSVMVPASCDYAINLEAWSHVSSAISDNRGMNLEIRVEWEPGDDLLQVARYAIGETNQWFIDGRNLKLYPSARLMNLVSSMKAFVDICESNLHHIQGYRLKLAAMYGETATRCPLWHIDNVPIRWIQTMVGPGTSYVDDNSETNPHLQRVRYPDRELETRAGNNNPHWKDVLVEKSGARIQQAAVGEPIVLPGCLWPASSKQQGTKNDSRFLPVIHRSPHNVQKNEGRVLLNLDVICGEHKCDCC</sequence>
<protein>
    <submittedName>
        <fullName evidence="2">Uncharacterized protein</fullName>
    </submittedName>
</protein>
<reference evidence="2" key="1">
    <citation type="submission" date="2021-01" db="EMBL/GenBank/DDBJ databases">
        <authorList>
            <person name="Corre E."/>
            <person name="Pelletier E."/>
            <person name="Niang G."/>
            <person name="Scheremetjew M."/>
            <person name="Finn R."/>
            <person name="Kale V."/>
            <person name="Holt S."/>
            <person name="Cochrane G."/>
            <person name="Meng A."/>
            <person name="Brown T."/>
            <person name="Cohen L."/>
        </authorList>
    </citation>
    <scope>NUCLEOTIDE SEQUENCE</scope>
    <source>
        <strain evidence="2">10249 10 AB</strain>
    </source>
</reference>
<dbReference type="EMBL" id="HBIX01000729">
    <property type="protein sequence ID" value="CAE0707850.1"/>
    <property type="molecule type" value="Transcribed_RNA"/>
</dbReference>
<evidence type="ECO:0000313" key="2">
    <source>
        <dbReference type="EMBL" id="CAE0707850.1"/>
    </source>
</evidence>
<feature type="region of interest" description="Disordered" evidence="1">
    <location>
        <begin position="20"/>
        <end position="43"/>
    </location>
</feature>
<accession>A0A7S4A984</accession>
<dbReference type="AlphaFoldDB" id="A0A7S4A984"/>
<dbReference type="Pfam" id="PF08856">
    <property type="entry name" value="DUF1826"/>
    <property type="match status" value="1"/>
</dbReference>
<dbReference type="InterPro" id="IPR014955">
    <property type="entry name" value="DUF1826"/>
</dbReference>
<organism evidence="2">
    <name type="scientific">Pseudo-nitzschia australis</name>
    <dbReference type="NCBI Taxonomy" id="44445"/>
    <lineage>
        <taxon>Eukaryota</taxon>
        <taxon>Sar</taxon>
        <taxon>Stramenopiles</taxon>
        <taxon>Ochrophyta</taxon>
        <taxon>Bacillariophyta</taxon>
        <taxon>Bacillariophyceae</taxon>
        <taxon>Bacillariophycidae</taxon>
        <taxon>Bacillariales</taxon>
        <taxon>Bacillariaceae</taxon>
        <taxon>Pseudo-nitzschia</taxon>
    </lineage>
</organism>
<evidence type="ECO:0000256" key="1">
    <source>
        <dbReference type="SAM" id="MobiDB-lite"/>
    </source>
</evidence>
<name>A0A7S4A984_9STRA</name>